<sequence>MAVLLTPQQRKPGETRPRSAPGRIAILDGLRLVAALIVVAYHYIGYDRGAVKPWGAAADRAFPALATPASYGWLGVELFFLISGFVICMSAWDRDPGHFLRSRVVRLFPAYWAAALLTFAVLTLWPLVRGPVGPSDLMVNLTMLQEPLGVRSVDAVYWTLWVEARFYLLFAILVWRGLTVRRAALFGAGWLAAAALATQAGLPALDMIVMPDYAPYFVAGIALFLIHRFGSHAGLWGLVAVAFLLAQHHVLRQTHHVAADVLGRPLSPWPAFALLTAIFAAMSLVATGRLDQVRWRWLTTAGALTYPLYLLHEYIGWTLIAALHAHLGRYPTLALVVTLMLGVAWLLHRYVERPASRLLRKWLSAPLPGPLTLAHGFARGADERIRAHQPDGAATPGVHVDPGRRP</sequence>
<feature type="transmembrane region" description="Helical" evidence="1">
    <location>
        <begin position="24"/>
        <end position="44"/>
    </location>
</feature>
<keyword evidence="3" id="KW-0012">Acyltransferase</keyword>
<dbReference type="InterPro" id="IPR050879">
    <property type="entry name" value="Acyltransferase_3"/>
</dbReference>
<feature type="transmembrane region" description="Helical" evidence="1">
    <location>
        <begin position="208"/>
        <end position="226"/>
    </location>
</feature>
<keyword evidence="1" id="KW-0812">Transmembrane</keyword>
<dbReference type="PANTHER" id="PTHR23028:SF53">
    <property type="entry name" value="ACYL_TRANSF_3 DOMAIN-CONTAINING PROTEIN"/>
    <property type="match status" value="1"/>
</dbReference>
<dbReference type="RefSeq" id="WP_203836141.1">
    <property type="nucleotide sequence ID" value="NZ_BAAATV010000003.1"/>
</dbReference>
<dbReference type="InterPro" id="IPR002656">
    <property type="entry name" value="Acyl_transf_3_dom"/>
</dbReference>
<feature type="transmembrane region" description="Helical" evidence="1">
    <location>
        <begin position="104"/>
        <end position="128"/>
    </location>
</feature>
<feature type="transmembrane region" description="Helical" evidence="1">
    <location>
        <begin position="71"/>
        <end position="92"/>
    </location>
</feature>
<evidence type="ECO:0000256" key="1">
    <source>
        <dbReference type="SAM" id="Phobius"/>
    </source>
</evidence>
<feature type="transmembrane region" description="Helical" evidence="1">
    <location>
        <begin position="155"/>
        <end position="176"/>
    </location>
</feature>
<dbReference type="Pfam" id="PF01757">
    <property type="entry name" value="Acyl_transf_3"/>
    <property type="match status" value="1"/>
</dbReference>
<feature type="transmembrane region" description="Helical" evidence="1">
    <location>
        <begin position="183"/>
        <end position="202"/>
    </location>
</feature>
<dbReference type="EMBL" id="BOMN01000023">
    <property type="protein sequence ID" value="GIE18895.1"/>
    <property type="molecule type" value="Genomic_DNA"/>
</dbReference>
<feature type="transmembrane region" description="Helical" evidence="1">
    <location>
        <begin position="333"/>
        <end position="351"/>
    </location>
</feature>
<accession>A0ABQ3ZJY1</accession>
<dbReference type="GO" id="GO:0016746">
    <property type="term" value="F:acyltransferase activity"/>
    <property type="evidence" value="ECO:0007669"/>
    <property type="project" value="UniProtKB-KW"/>
</dbReference>
<feature type="transmembrane region" description="Helical" evidence="1">
    <location>
        <begin position="271"/>
        <end position="288"/>
    </location>
</feature>
<evidence type="ECO:0000313" key="4">
    <source>
        <dbReference type="Proteomes" id="UP000603200"/>
    </source>
</evidence>
<evidence type="ECO:0000259" key="2">
    <source>
        <dbReference type="Pfam" id="PF01757"/>
    </source>
</evidence>
<evidence type="ECO:0000313" key="3">
    <source>
        <dbReference type="EMBL" id="GIE18895.1"/>
    </source>
</evidence>
<keyword evidence="4" id="KW-1185">Reference proteome</keyword>
<comment type="caution">
    <text evidence="3">The sequence shown here is derived from an EMBL/GenBank/DDBJ whole genome shotgun (WGS) entry which is preliminary data.</text>
</comment>
<proteinExistence type="predicted"/>
<gene>
    <name evidence="3" type="ORF">Ahu01nite_019970</name>
</gene>
<name>A0ABQ3ZJY1_9ACTN</name>
<dbReference type="PANTHER" id="PTHR23028">
    <property type="entry name" value="ACETYLTRANSFERASE"/>
    <property type="match status" value="1"/>
</dbReference>
<feature type="domain" description="Acyltransferase 3" evidence="2">
    <location>
        <begin position="25"/>
        <end position="348"/>
    </location>
</feature>
<keyword evidence="1" id="KW-0472">Membrane</keyword>
<keyword evidence="3" id="KW-0808">Transferase</keyword>
<organism evidence="3 4">
    <name type="scientific">Winogradskya humida</name>
    <dbReference type="NCBI Taxonomy" id="113566"/>
    <lineage>
        <taxon>Bacteria</taxon>
        <taxon>Bacillati</taxon>
        <taxon>Actinomycetota</taxon>
        <taxon>Actinomycetes</taxon>
        <taxon>Micromonosporales</taxon>
        <taxon>Micromonosporaceae</taxon>
        <taxon>Winogradskya</taxon>
    </lineage>
</organism>
<keyword evidence="1" id="KW-1133">Transmembrane helix</keyword>
<protein>
    <submittedName>
        <fullName evidence="3">Acyltransferase</fullName>
    </submittedName>
</protein>
<reference evidence="3 4" key="1">
    <citation type="submission" date="2021-01" db="EMBL/GenBank/DDBJ databases">
        <title>Whole genome shotgun sequence of Actinoplanes humidus NBRC 14915.</title>
        <authorList>
            <person name="Komaki H."/>
            <person name="Tamura T."/>
        </authorList>
    </citation>
    <scope>NUCLEOTIDE SEQUENCE [LARGE SCALE GENOMIC DNA]</scope>
    <source>
        <strain evidence="3 4">NBRC 14915</strain>
    </source>
</reference>
<feature type="transmembrane region" description="Helical" evidence="1">
    <location>
        <begin position="233"/>
        <end position="251"/>
    </location>
</feature>
<dbReference type="Proteomes" id="UP000603200">
    <property type="component" value="Unassembled WGS sequence"/>
</dbReference>